<evidence type="ECO:0000313" key="1">
    <source>
        <dbReference type="EMBL" id="KAJ7383329.1"/>
    </source>
</evidence>
<evidence type="ECO:0000313" key="2">
    <source>
        <dbReference type="Proteomes" id="UP001163046"/>
    </source>
</evidence>
<organism evidence="1 2">
    <name type="scientific">Desmophyllum pertusum</name>
    <dbReference type="NCBI Taxonomy" id="174260"/>
    <lineage>
        <taxon>Eukaryota</taxon>
        <taxon>Metazoa</taxon>
        <taxon>Cnidaria</taxon>
        <taxon>Anthozoa</taxon>
        <taxon>Hexacorallia</taxon>
        <taxon>Scleractinia</taxon>
        <taxon>Caryophylliina</taxon>
        <taxon>Caryophylliidae</taxon>
        <taxon>Desmophyllum</taxon>
    </lineage>
</organism>
<protein>
    <submittedName>
        <fullName evidence="1">Uncharacterized protein</fullName>
    </submittedName>
</protein>
<dbReference type="EMBL" id="MU825901">
    <property type="protein sequence ID" value="KAJ7383329.1"/>
    <property type="molecule type" value="Genomic_DNA"/>
</dbReference>
<accession>A0A9W9ZLW1</accession>
<sequence length="239" mass="26718">MFSSRTFRTRLPVGVIPRQLDFEELYQRDLDKKMQMKVTDNKKVVKKSDIQMGGTVLVKQDARRKANPLFEEEPLKVQYRKGSQVVAKRKDGSTITRTTAQFKKVPYQSNGETGRSTAAAETDLHETDAPTLDPAESQNEDLPNRVQQLNADHTHCRGVTGFHLIAQLNQINRLSQRKQADRVRGCKGARASTSETISPPLLTALAPDSTEDETIGLDGGIAVPFTTLIVWCFHPQPFT</sequence>
<comment type="caution">
    <text evidence="1">The sequence shown here is derived from an EMBL/GenBank/DDBJ whole genome shotgun (WGS) entry which is preliminary data.</text>
</comment>
<dbReference type="OrthoDB" id="5983996at2759"/>
<dbReference type="AlphaFoldDB" id="A0A9W9ZLW1"/>
<dbReference type="Proteomes" id="UP001163046">
    <property type="component" value="Unassembled WGS sequence"/>
</dbReference>
<keyword evidence="2" id="KW-1185">Reference proteome</keyword>
<name>A0A9W9ZLW1_9CNID</name>
<proteinExistence type="predicted"/>
<gene>
    <name evidence="1" type="ORF">OS493_028876</name>
</gene>
<reference evidence="1" key="1">
    <citation type="submission" date="2023-01" db="EMBL/GenBank/DDBJ databases">
        <title>Genome assembly of the deep-sea coral Lophelia pertusa.</title>
        <authorList>
            <person name="Herrera S."/>
            <person name="Cordes E."/>
        </authorList>
    </citation>
    <scope>NUCLEOTIDE SEQUENCE</scope>
    <source>
        <strain evidence="1">USNM1676648</strain>
        <tissue evidence="1">Polyp</tissue>
    </source>
</reference>